<protein>
    <submittedName>
        <fullName evidence="1">Uncharacterized protein</fullName>
    </submittedName>
</protein>
<proteinExistence type="predicted"/>
<evidence type="ECO:0000313" key="2">
    <source>
        <dbReference type="Proteomes" id="UP000823941"/>
    </source>
</evidence>
<name>A0ABQ7R7N8_PLUXY</name>
<organism evidence="1 2">
    <name type="scientific">Plutella xylostella</name>
    <name type="common">Diamondback moth</name>
    <name type="synonym">Plutella maculipennis</name>
    <dbReference type="NCBI Taxonomy" id="51655"/>
    <lineage>
        <taxon>Eukaryota</taxon>
        <taxon>Metazoa</taxon>
        <taxon>Ecdysozoa</taxon>
        <taxon>Arthropoda</taxon>
        <taxon>Hexapoda</taxon>
        <taxon>Insecta</taxon>
        <taxon>Pterygota</taxon>
        <taxon>Neoptera</taxon>
        <taxon>Endopterygota</taxon>
        <taxon>Lepidoptera</taxon>
        <taxon>Glossata</taxon>
        <taxon>Ditrysia</taxon>
        <taxon>Yponomeutoidea</taxon>
        <taxon>Plutellidae</taxon>
        <taxon>Plutella</taxon>
    </lineage>
</organism>
<comment type="caution">
    <text evidence="1">The sequence shown here is derived from an EMBL/GenBank/DDBJ whole genome shotgun (WGS) entry which is preliminary data.</text>
</comment>
<accession>A0ABQ7R7N8</accession>
<dbReference type="Proteomes" id="UP000823941">
    <property type="component" value="Chromosome 1"/>
</dbReference>
<reference evidence="1 2" key="1">
    <citation type="submission" date="2021-06" db="EMBL/GenBank/DDBJ databases">
        <title>A haploid diamondback moth (Plutella xylostella L.) genome assembly resolves 31 chromosomes and identifies a diamide resistance mutation.</title>
        <authorList>
            <person name="Ward C.M."/>
            <person name="Perry K.D."/>
            <person name="Baker G."/>
            <person name="Powis K."/>
            <person name="Heckel D.G."/>
            <person name="Baxter S.W."/>
        </authorList>
    </citation>
    <scope>NUCLEOTIDE SEQUENCE [LARGE SCALE GENOMIC DNA]</scope>
    <source>
        <strain evidence="1 2">LV</strain>
        <tissue evidence="1">Single pupa</tissue>
    </source>
</reference>
<dbReference type="EMBL" id="JAHIBW010000001">
    <property type="protein sequence ID" value="KAG7313311.1"/>
    <property type="molecule type" value="Genomic_DNA"/>
</dbReference>
<sequence>MIYAAARLRRWATPLWPWTNEEPRRPTEAGGSGTAFFCPGPVVIEPAPWILVYDSSDSAVCSQAVVRGEVECCEIGCGEPMLSRGAPWGTRSTKCWV</sequence>
<gene>
    <name evidence="1" type="ORF">JYU34_000422</name>
</gene>
<keyword evidence="2" id="KW-1185">Reference proteome</keyword>
<evidence type="ECO:0000313" key="1">
    <source>
        <dbReference type="EMBL" id="KAG7313311.1"/>
    </source>
</evidence>